<sequence>MKFFILVVILAKNLFVIFLNLKEKNYIKKNSKNLPDIYRDVLDEKKFELSNNYNIEKLNFSNISLIFSKTLLLIFIFSPLFGIFSNFFESLNTYYLIKSLLFFTSLIILSTIFNLPFDFYFHFKIEKKYGFLKYNFKGWVKDKLKELLLNLVLTSIFILVLIGIVGNIFYFSLIKVTIVSSIFIILLIIFIYIFPTVLIPFMYKTEKLKNDELFLKIKEIIERSGYRFFGVYVIKESEKSTHSNAMFTGIGNKKRVILYDNLLNNFSEDEILGVIGHEIGHGKLKHIQKLLIFNMFSVTLFILSSFALLSNNYIYNIFNIPTNSFTGIFLISILFSEIILYFFNPLLNSISRGFEYSADSFSRNLLGNGSPLIKALKKFASSELSNINVDPFYEFFYYSHPTLTKRIKKLALMDQHVS</sequence>
<dbReference type="InterPro" id="IPR001915">
    <property type="entry name" value="Peptidase_M48"/>
</dbReference>
<evidence type="ECO:0000256" key="5">
    <source>
        <dbReference type="ARBA" id="ARBA00023049"/>
    </source>
</evidence>
<evidence type="ECO:0000256" key="7">
    <source>
        <dbReference type="PIRSR" id="PIRSR627057-2"/>
    </source>
</evidence>
<protein>
    <recommendedName>
        <fullName evidence="14">M48 family peptidase</fullName>
    </recommendedName>
</protein>
<feature type="active site" description="Proton donor" evidence="6">
    <location>
        <position position="359"/>
    </location>
</feature>
<dbReference type="Proteomes" id="UP000262454">
    <property type="component" value="Unassembled WGS sequence"/>
</dbReference>
<name>A0A348MLR2_UNCW3</name>
<comment type="caution">
    <text evidence="12">The sequence shown here is derived from an EMBL/GenBank/DDBJ whole genome shotgun (WGS) entry which is preliminary data.</text>
</comment>
<keyword evidence="9" id="KW-1133">Transmembrane helix</keyword>
<dbReference type="Pfam" id="PF16491">
    <property type="entry name" value="Peptidase_M48_N"/>
    <property type="match status" value="1"/>
</dbReference>
<dbReference type="GO" id="GO:0071586">
    <property type="term" value="P:CAAX-box protein processing"/>
    <property type="evidence" value="ECO:0007669"/>
    <property type="project" value="InterPro"/>
</dbReference>
<feature type="transmembrane region" description="Helical" evidence="9">
    <location>
        <begin position="324"/>
        <end position="343"/>
    </location>
</feature>
<dbReference type="Gene3D" id="3.30.2010.10">
    <property type="entry name" value="Metalloproteases ('zincins'), catalytic domain"/>
    <property type="match status" value="1"/>
</dbReference>
<evidence type="ECO:0000313" key="12">
    <source>
        <dbReference type="EMBL" id="HAF07988.1"/>
    </source>
</evidence>
<dbReference type="EMBL" id="DMCX01000035">
    <property type="protein sequence ID" value="HAF07988.1"/>
    <property type="molecule type" value="Genomic_DNA"/>
</dbReference>
<reference evidence="12 13" key="1">
    <citation type="journal article" date="2018" name="Nat. Biotechnol.">
        <title>A standardized bacterial taxonomy based on genome phylogeny substantially revises the tree of life.</title>
        <authorList>
            <person name="Parks D.H."/>
            <person name="Chuvochina M."/>
            <person name="Waite D.W."/>
            <person name="Rinke C."/>
            <person name="Skarshewski A."/>
            <person name="Chaumeil P.A."/>
            <person name="Hugenholtz P."/>
        </authorList>
    </citation>
    <scope>NUCLEOTIDE SEQUENCE [LARGE SCALE GENOMIC DNA]</scope>
    <source>
        <strain evidence="12">UBA7921</strain>
    </source>
</reference>
<feature type="transmembrane region" description="Helical" evidence="9">
    <location>
        <begin position="6"/>
        <end position="22"/>
    </location>
</feature>
<evidence type="ECO:0008006" key="14">
    <source>
        <dbReference type="Google" id="ProtNLM"/>
    </source>
</evidence>
<keyword evidence="4 7" id="KW-0862">Zinc</keyword>
<keyword evidence="2 7" id="KW-0479">Metal-binding</keyword>
<evidence type="ECO:0000313" key="13">
    <source>
        <dbReference type="Proteomes" id="UP000262454"/>
    </source>
</evidence>
<feature type="transmembrane region" description="Helical" evidence="9">
    <location>
        <begin position="100"/>
        <end position="121"/>
    </location>
</feature>
<evidence type="ECO:0000259" key="10">
    <source>
        <dbReference type="Pfam" id="PF01435"/>
    </source>
</evidence>
<dbReference type="PANTHER" id="PTHR10120">
    <property type="entry name" value="CAAX PRENYL PROTEASE 1"/>
    <property type="match status" value="1"/>
</dbReference>
<evidence type="ECO:0000256" key="1">
    <source>
        <dbReference type="ARBA" id="ARBA00022670"/>
    </source>
</evidence>
<evidence type="ECO:0000256" key="3">
    <source>
        <dbReference type="ARBA" id="ARBA00022801"/>
    </source>
</evidence>
<dbReference type="InterPro" id="IPR027057">
    <property type="entry name" value="CAXX_Prtase_1"/>
</dbReference>
<dbReference type="InterPro" id="IPR032456">
    <property type="entry name" value="Peptidase_M48_N"/>
</dbReference>
<keyword evidence="3 8" id="KW-0378">Hydrolase</keyword>
<keyword evidence="9" id="KW-0812">Transmembrane</keyword>
<feature type="binding site" evidence="7">
    <location>
        <position position="355"/>
    </location>
    <ligand>
        <name>Zn(2+)</name>
        <dbReference type="ChEBI" id="CHEBI:29105"/>
        <note>catalytic</note>
    </ligand>
</feature>
<feature type="binding site" evidence="7">
    <location>
        <position position="277"/>
    </location>
    <ligand>
        <name>Zn(2+)</name>
        <dbReference type="ChEBI" id="CHEBI:29105"/>
        <note>catalytic</note>
    </ligand>
</feature>
<evidence type="ECO:0000256" key="4">
    <source>
        <dbReference type="ARBA" id="ARBA00022833"/>
    </source>
</evidence>
<evidence type="ECO:0000259" key="11">
    <source>
        <dbReference type="Pfam" id="PF16491"/>
    </source>
</evidence>
<feature type="transmembrane region" description="Helical" evidence="9">
    <location>
        <begin position="70"/>
        <end position="88"/>
    </location>
</feature>
<evidence type="ECO:0000256" key="6">
    <source>
        <dbReference type="PIRSR" id="PIRSR627057-1"/>
    </source>
</evidence>
<proteinExistence type="inferred from homology"/>
<gene>
    <name evidence="12" type="ORF">DCG82_06250</name>
</gene>
<dbReference type="AlphaFoldDB" id="A0A348MLR2"/>
<feature type="domain" description="Peptidase M48" evidence="10">
    <location>
        <begin position="209"/>
        <end position="411"/>
    </location>
</feature>
<keyword evidence="9" id="KW-0472">Membrane</keyword>
<feature type="transmembrane region" description="Helical" evidence="9">
    <location>
        <begin position="147"/>
        <end position="172"/>
    </location>
</feature>
<keyword evidence="1 8" id="KW-0645">Protease</keyword>
<feature type="transmembrane region" description="Helical" evidence="9">
    <location>
        <begin position="178"/>
        <end position="203"/>
    </location>
</feature>
<keyword evidence="5 8" id="KW-0482">Metalloprotease</keyword>
<accession>A0A348MLR2</accession>
<evidence type="ECO:0000256" key="9">
    <source>
        <dbReference type="SAM" id="Phobius"/>
    </source>
</evidence>
<feature type="active site" evidence="6">
    <location>
        <position position="278"/>
    </location>
</feature>
<comment type="cofactor">
    <cofactor evidence="7 8">
        <name>Zn(2+)</name>
        <dbReference type="ChEBI" id="CHEBI:29105"/>
    </cofactor>
    <text evidence="7 8">Binds 1 zinc ion per subunit.</text>
</comment>
<evidence type="ECO:0000256" key="2">
    <source>
        <dbReference type="ARBA" id="ARBA00022723"/>
    </source>
</evidence>
<feature type="transmembrane region" description="Helical" evidence="9">
    <location>
        <begin position="290"/>
        <end position="309"/>
    </location>
</feature>
<dbReference type="GO" id="GO:0046872">
    <property type="term" value="F:metal ion binding"/>
    <property type="evidence" value="ECO:0007669"/>
    <property type="project" value="UniProtKB-KW"/>
</dbReference>
<feature type="domain" description="CAAX prenyl protease 1 N-terminal" evidence="11">
    <location>
        <begin position="26"/>
        <end position="204"/>
    </location>
</feature>
<evidence type="ECO:0000256" key="8">
    <source>
        <dbReference type="RuleBase" id="RU003983"/>
    </source>
</evidence>
<feature type="binding site" evidence="7">
    <location>
        <position position="281"/>
    </location>
    <ligand>
        <name>Zn(2+)</name>
        <dbReference type="ChEBI" id="CHEBI:29105"/>
        <note>catalytic</note>
    </ligand>
</feature>
<dbReference type="CDD" id="cd07343">
    <property type="entry name" value="M48A_Zmpste24p_like"/>
    <property type="match status" value="1"/>
</dbReference>
<comment type="similarity">
    <text evidence="8">Belongs to the peptidase M48 family.</text>
</comment>
<dbReference type="GO" id="GO:0004222">
    <property type="term" value="F:metalloendopeptidase activity"/>
    <property type="evidence" value="ECO:0007669"/>
    <property type="project" value="InterPro"/>
</dbReference>
<organism evidence="12 13">
    <name type="scientific">candidate division WOR-3 bacterium</name>
    <dbReference type="NCBI Taxonomy" id="2052148"/>
    <lineage>
        <taxon>Bacteria</taxon>
        <taxon>Bacteria division WOR-3</taxon>
    </lineage>
</organism>
<dbReference type="Pfam" id="PF01435">
    <property type="entry name" value="Peptidase_M48"/>
    <property type="match status" value="1"/>
</dbReference>